<name>A0A7U2F822_PHANO</name>
<evidence type="ECO:0000313" key="2">
    <source>
        <dbReference type="Proteomes" id="UP000663193"/>
    </source>
</evidence>
<evidence type="ECO:0000313" key="1">
    <source>
        <dbReference type="EMBL" id="QRD00488.1"/>
    </source>
</evidence>
<keyword evidence="2" id="KW-1185">Reference proteome</keyword>
<protein>
    <submittedName>
        <fullName evidence="1">Uncharacterized protein</fullName>
    </submittedName>
</protein>
<sequence>MERRAVLTTRHMPYDRSKPARLSICTAETNWQRYRAIQRTAEPPSPRAPIKFRTSRPVIQPNPCLRKKYINRDADRVDARKSERRTDAKKNVIQVYKCHISIAVAKMRDQRH</sequence>
<organism evidence="1 2">
    <name type="scientific">Phaeosphaeria nodorum (strain SN15 / ATCC MYA-4574 / FGSC 10173)</name>
    <name type="common">Glume blotch fungus</name>
    <name type="synonym">Parastagonospora nodorum</name>
    <dbReference type="NCBI Taxonomy" id="321614"/>
    <lineage>
        <taxon>Eukaryota</taxon>
        <taxon>Fungi</taxon>
        <taxon>Dikarya</taxon>
        <taxon>Ascomycota</taxon>
        <taxon>Pezizomycotina</taxon>
        <taxon>Dothideomycetes</taxon>
        <taxon>Pleosporomycetidae</taxon>
        <taxon>Pleosporales</taxon>
        <taxon>Pleosporineae</taxon>
        <taxon>Phaeosphaeriaceae</taxon>
        <taxon>Parastagonospora</taxon>
    </lineage>
</organism>
<dbReference type="AlphaFoldDB" id="A0A7U2F822"/>
<dbReference type="VEuPathDB" id="FungiDB:JI435_415260"/>
<dbReference type="EMBL" id="CP069033">
    <property type="protein sequence ID" value="QRD00488.1"/>
    <property type="molecule type" value="Genomic_DNA"/>
</dbReference>
<gene>
    <name evidence="1" type="ORF">JI435_415260</name>
</gene>
<proteinExistence type="predicted"/>
<reference evidence="2" key="1">
    <citation type="journal article" date="2021" name="BMC Genomics">
        <title>Chromosome-level genome assembly and manually-curated proteome of model necrotroph Parastagonospora nodorum Sn15 reveals a genome-wide trove of candidate effector homologs, and redundancy of virulence-related functions within an accessory chromosome.</title>
        <authorList>
            <person name="Bertazzoni S."/>
            <person name="Jones D.A.B."/>
            <person name="Phan H.T."/>
            <person name="Tan K.-C."/>
            <person name="Hane J.K."/>
        </authorList>
    </citation>
    <scope>NUCLEOTIDE SEQUENCE [LARGE SCALE GENOMIC DNA]</scope>
    <source>
        <strain evidence="2">SN15 / ATCC MYA-4574 / FGSC 10173)</strain>
    </source>
</reference>
<accession>A0A7U2F822</accession>
<dbReference type="Proteomes" id="UP000663193">
    <property type="component" value="Chromosome 11"/>
</dbReference>